<feature type="domain" description="Gfo/Idh/MocA-like oxidoreductase N-terminal" evidence="3">
    <location>
        <begin position="2"/>
        <end position="115"/>
    </location>
</feature>
<dbReference type="SUPFAM" id="SSF55347">
    <property type="entry name" value="Glyceraldehyde-3-phosphate dehydrogenase-like, C-terminal domain"/>
    <property type="match status" value="1"/>
</dbReference>
<dbReference type="InterPro" id="IPR055170">
    <property type="entry name" value="GFO_IDH_MocA-like_dom"/>
</dbReference>
<accession>S0PC15</accession>
<keyword evidence="6" id="KW-1185">Reference proteome</keyword>
<feature type="domain" description="GFO/IDH/MocA-like oxidoreductase" evidence="4">
    <location>
        <begin position="129"/>
        <end position="243"/>
    </location>
</feature>
<name>S0PC15_9ENTE</name>
<dbReference type="Pfam" id="PF22725">
    <property type="entry name" value="GFO_IDH_MocA_C3"/>
    <property type="match status" value="1"/>
</dbReference>
<dbReference type="EMBL" id="ASWO01000003">
    <property type="protein sequence ID" value="EOT86218.1"/>
    <property type="molecule type" value="Genomic_DNA"/>
</dbReference>
<evidence type="ECO:0000259" key="4">
    <source>
        <dbReference type="Pfam" id="PF22725"/>
    </source>
</evidence>
<evidence type="ECO:0000256" key="1">
    <source>
        <dbReference type="ARBA" id="ARBA00010928"/>
    </source>
</evidence>
<gene>
    <name evidence="5" type="ORF">I573_00971</name>
</gene>
<dbReference type="InterPro" id="IPR050984">
    <property type="entry name" value="Gfo/Idh/MocA_domain"/>
</dbReference>
<dbReference type="Gene3D" id="3.40.50.720">
    <property type="entry name" value="NAD(P)-binding Rossmann-like Domain"/>
    <property type="match status" value="1"/>
</dbReference>
<dbReference type="InterPro" id="IPR036291">
    <property type="entry name" value="NAD(P)-bd_dom_sf"/>
</dbReference>
<dbReference type="Pfam" id="PF01408">
    <property type="entry name" value="GFO_IDH_MocA"/>
    <property type="match status" value="1"/>
</dbReference>
<dbReference type="GO" id="GO:0016491">
    <property type="term" value="F:oxidoreductase activity"/>
    <property type="evidence" value="ECO:0007669"/>
    <property type="project" value="UniProtKB-KW"/>
</dbReference>
<dbReference type="PANTHER" id="PTHR22604">
    <property type="entry name" value="OXIDOREDUCTASES"/>
    <property type="match status" value="1"/>
</dbReference>
<dbReference type="InterPro" id="IPR000683">
    <property type="entry name" value="Gfo/Idh/MocA-like_OxRdtase_N"/>
</dbReference>
<dbReference type="RefSeq" id="WP_016186055.1">
    <property type="nucleotide sequence ID" value="NZ_ASWO01000003.1"/>
</dbReference>
<dbReference type="Proteomes" id="UP000015961">
    <property type="component" value="Unassembled WGS sequence"/>
</dbReference>
<dbReference type="GO" id="GO:0000166">
    <property type="term" value="F:nucleotide binding"/>
    <property type="evidence" value="ECO:0007669"/>
    <property type="project" value="InterPro"/>
</dbReference>
<dbReference type="eggNOG" id="COG0673">
    <property type="taxonomic scope" value="Bacteria"/>
</dbReference>
<evidence type="ECO:0000259" key="3">
    <source>
        <dbReference type="Pfam" id="PF01408"/>
    </source>
</evidence>
<evidence type="ECO:0000256" key="2">
    <source>
        <dbReference type="ARBA" id="ARBA00023002"/>
    </source>
</evidence>
<proteinExistence type="inferred from homology"/>
<keyword evidence="2" id="KW-0560">Oxidoreductase</keyword>
<sequence length="317" mass="35774">MIRWGIIGAGTIAHRFAESLAHVEQASLYAVANRTQEKAEAFKIKHHAQIAYSDYQALLDDPKVDFVYIALPHRYHFEWILQAIHAKKAILCEKPLVLSADELKELHAVWSREPVFFMEAMKSRFTPAYEQARQHILAGEIGELKKIETSLRRHMPQEGTTYHYLPIQGGCLLDMGIYNVGIIEDFVKTPLSLEEIQATLHDNGIEIAVEARLSSDTIAVTIESGFDQFKEAKAVFKGTTGTITIPDFHRPTRFIIERDGVSETVDCPYTIDDFYGEITHAMTCYENGQYESPIMPLSDSLRCAEIIDQLKAGITAL</sequence>
<dbReference type="AlphaFoldDB" id="S0PC15"/>
<dbReference type="PANTHER" id="PTHR22604:SF105">
    <property type="entry name" value="TRANS-1,2-DIHYDROBENZENE-1,2-DIOL DEHYDROGENASE"/>
    <property type="match status" value="1"/>
</dbReference>
<dbReference type="PATRIC" id="fig|1140003.3.peg.1564"/>
<comment type="caution">
    <text evidence="5">The sequence shown here is derived from an EMBL/GenBank/DDBJ whole genome shotgun (WGS) entry which is preliminary data.</text>
</comment>
<dbReference type="Gene3D" id="3.30.360.10">
    <property type="entry name" value="Dihydrodipicolinate Reductase, domain 2"/>
    <property type="match status" value="1"/>
</dbReference>
<dbReference type="OrthoDB" id="9815825at2"/>
<dbReference type="SUPFAM" id="SSF51735">
    <property type="entry name" value="NAD(P)-binding Rossmann-fold domains"/>
    <property type="match status" value="1"/>
</dbReference>
<evidence type="ECO:0000313" key="5">
    <source>
        <dbReference type="EMBL" id="EOT86218.1"/>
    </source>
</evidence>
<protein>
    <submittedName>
        <fullName evidence="5">Uncharacterized protein</fullName>
    </submittedName>
</protein>
<comment type="similarity">
    <text evidence="1">Belongs to the Gfo/Idh/MocA family.</text>
</comment>
<reference evidence="5 6" key="1">
    <citation type="submission" date="2013-03" db="EMBL/GenBank/DDBJ databases">
        <title>The Genome Sequence of Enterococcus sulfureus ATCC_49903 (PacBio/Illumina hybrid assembly).</title>
        <authorList>
            <consortium name="The Broad Institute Genomics Platform"/>
            <consortium name="The Broad Institute Genome Sequencing Center for Infectious Disease"/>
            <person name="Earl A."/>
            <person name="Russ C."/>
            <person name="Gilmore M."/>
            <person name="Surin D."/>
            <person name="Walker B."/>
            <person name="Young S."/>
            <person name="Zeng Q."/>
            <person name="Gargeya S."/>
            <person name="Fitzgerald M."/>
            <person name="Haas B."/>
            <person name="Abouelleil A."/>
            <person name="Allen A.W."/>
            <person name="Alvarado L."/>
            <person name="Arachchi H.M."/>
            <person name="Berlin A.M."/>
            <person name="Chapman S.B."/>
            <person name="Gainer-Dewar J."/>
            <person name="Goldberg J."/>
            <person name="Griggs A."/>
            <person name="Gujja S."/>
            <person name="Hansen M."/>
            <person name="Howarth C."/>
            <person name="Imamovic A."/>
            <person name="Ireland A."/>
            <person name="Larimer J."/>
            <person name="McCowan C."/>
            <person name="Murphy C."/>
            <person name="Pearson M."/>
            <person name="Poon T.W."/>
            <person name="Priest M."/>
            <person name="Roberts A."/>
            <person name="Saif S."/>
            <person name="Shea T."/>
            <person name="Sisk P."/>
            <person name="Sykes S."/>
            <person name="Wortman J."/>
            <person name="Nusbaum C."/>
            <person name="Birren B."/>
        </authorList>
    </citation>
    <scope>NUCLEOTIDE SEQUENCE [LARGE SCALE GENOMIC DNA]</scope>
    <source>
        <strain evidence="5 6">ATCC 49903</strain>
    </source>
</reference>
<evidence type="ECO:0000313" key="6">
    <source>
        <dbReference type="Proteomes" id="UP000015961"/>
    </source>
</evidence>
<dbReference type="STRING" id="1140003.OMY_01618"/>
<organism evidence="5 6">
    <name type="scientific">Enterococcus sulfureus ATCC 49903</name>
    <dbReference type="NCBI Taxonomy" id="1140003"/>
    <lineage>
        <taxon>Bacteria</taxon>
        <taxon>Bacillati</taxon>
        <taxon>Bacillota</taxon>
        <taxon>Bacilli</taxon>
        <taxon>Lactobacillales</taxon>
        <taxon>Enterococcaceae</taxon>
        <taxon>Enterococcus</taxon>
    </lineage>
</organism>